<dbReference type="InterPro" id="IPR050088">
    <property type="entry name" value="IspD/TarI_cytidylyltransf_bact"/>
</dbReference>
<keyword evidence="6" id="KW-1185">Reference proteome</keyword>
<feature type="signal peptide" evidence="4">
    <location>
        <begin position="1"/>
        <end position="22"/>
    </location>
</feature>
<dbReference type="GO" id="GO:0008299">
    <property type="term" value="P:isoprenoid biosynthetic process"/>
    <property type="evidence" value="ECO:0007669"/>
    <property type="project" value="InterPro"/>
</dbReference>
<protein>
    <submittedName>
        <fullName evidence="5">2-C-methyl-D-erythritol 4-phosphate cytidylyltransferase</fullName>
        <ecNumber evidence="5">2.7.7.60</ecNumber>
    </submittedName>
</protein>
<dbReference type="SUPFAM" id="SSF53448">
    <property type="entry name" value="Nucleotide-diphospho-sugar transferases"/>
    <property type="match status" value="1"/>
</dbReference>
<dbReference type="OrthoDB" id="414267at2759"/>
<reference evidence="5 6" key="2">
    <citation type="journal article" date="2013" name="PLoS ONE">
        <title>Whole genome mapping and re-organization of the nuclear and mitochondrial genomes of Babesia microti isolates.</title>
        <authorList>
            <person name="Cornillot E."/>
            <person name="Dassouli A."/>
            <person name="Garg A."/>
            <person name="Pachikara N."/>
            <person name="Randazzo S."/>
            <person name="Depoix D."/>
            <person name="Carcy B."/>
            <person name="Delbecq S."/>
            <person name="Frutos R."/>
            <person name="Silva J.C."/>
            <person name="Sutton R."/>
            <person name="Krause P.J."/>
            <person name="Mamoun C.B."/>
        </authorList>
    </citation>
    <scope>NUCLEOTIDE SEQUENCE [LARGE SCALE GENOMIC DNA]</scope>
    <source>
        <strain evidence="5 6">RI</strain>
    </source>
</reference>
<dbReference type="AlphaFoldDB" id="I7J8N8"/>
<dbReference type="Pfam" id="PF01128">
    <property type="entry name" value="IspD"/>
    <property type="match status" value="1"/>
</dbReference>
<evidence type="ECO:0000256" key="2">
    <source>
        <dbReference type="ARBA" id="ARBA00022679"/>
    </source>
</evidence>
<dbReference type="EMBL" id="FO082871">
    <property type="protein sequence ID" value="CCF72954.1"/>
    <property type="molecule type" value="Genomic_DNA"/>
</dbReference>
<evidence type="ECO:0000256" key="3">
    <source>
        <dbReference type="ARBA" id="ARBA00022695"/>
    </source>
</evidence>
<dbReference type="PANTHER" id="PTHR32125:SF4">
    <property type="entry name" value="2-C-METHYL-D-ERYTHRITOL 4-PHOSPHATE CYTIDYLYLTRANSFERASE, CHLOROPLASTIC"/>
    <property type="match status" value="1"/>
</dbReference>
<evidence type="ECO:0000256" key="1">
    <source>
        <dbReference type="ARBA" id="ARBA00009789"/>
    </source>
</evidence>
<dbReference type="VEuPathDB" id="PiroplasmaDB:BMR1_01G02480"/>
<evidence type="ECO:0000256" key="4">
    <source>
        <dbReference type="SAM" id="SignalP"/>
    </source>
</evidence>
<dbReference type="EC" id="2.7.7.60" evidence="5"/>
<dbReference type="KEGG" id="bmic:BMR1_01G02480"/>
<sequence length="326" mass="37771">MRPHFPLSSTYVFLYFTACITANESLFLNPKKSSISVIFTCGGRGLRYQDSGGTGIKQFNCVNNVPIYLFSFYELLKYPNIKHIILATHRNKFTDIFHDLQTRLPLLNGRKADSIQQNPKLFPQNNNHFYYYKERIIVKSDPDWQNIEKLYNKQIPPFTVVKITICDAGTSRKLTVINGLKHLNKDSDIVLIHDSARPLIHTIDLDKMIATACKKGSAVPFIKINDSIKQHLDYKLIENGDVDRDLFVLIQTPQAFKSNLIKCAYETAAEYDMEYPDCSRYVEIYCNKKIYLVPGHQFNMKITTLSDYNIVKHLLIEKYFKTNNQM</sequence>
<dbReference type="GO" id="GO:0050518">
    <property type="term" value="F:2-C-methyl-D-erythritol 4-phosphate cytidylyltransferase activity"/>
    <property type="evidence" value="ECO:0007669"/>
    <property type="project" value="UniProtKB-EC"/>
</dbReference>
<keyword evidence="2 5" id="KW-0808">Transferase</keyword>
<reference evidence="5 6" key="3">
    <citation type="journal article" date="2016" name="Sci. Rep.">
        <title>Genome-wide diversity and gene expression profiling of Babesia microti isolates identify polymorphic genes that mediate host-pathogen interactions.</title>
        <authorList>
            <person name="Silva J.C."/>
            <person name="Cornillot E."/>
            <person name="McCracken C."/>
            <person name="Usmani-Brown S."/>
            <person name="Dwivedi A."/>
            <person name="Ifeonu O.O."/>
            <person name="Crabtree J."/>
            <person name="Gotia H.T."/>
            <person name="Virji A.Z."/>
            <person name="Reynes C."/>
            <person name="Colinge J."/>
            <person name="Kumar V."/>
            <person name="Lawres L."/>
            <person name="Pazzi J.E."/>
            <person name="Pablo J.V."/>
            <person name="Hung C."/>
            <person name="Brancato J."/>
            <person name="Kumari P."/>
            <person name="Orvis J."/>
            <person name="Tretina K."/>
            <person name="Chibucos M."/>
            <person name="Ott S."/>
            <person name="Sadzewicz L."/>
            <person name="Sengamalay N."/>
            <person name="Shetty A.C."/>
            <person name="Su Q."/>
            <person name="Tallon L."/>
            <person name="Fraser C.M."/>
            <person name="Frutos R."/>
            <person name="Molina D.M."/>
            <person name="Krause P.J."/>
            <person name="Ben Mamoun C."/>
        </authorList>
    </citation>
    <scope>NUCLEOTIDE SEQUENCE [LARGE SCALE GENOMIC DNA]</scope>
    <source>
        <strain evidence="5 6">RI</strain>
    </source>
</reference>
<dbReference type="Gene3D" id="3.90.550.10">
    <property type="entry name" value="Spore Coat Polysaccharide Biosynthesis Protein SpsA, Chain A"/>
    <property type="match status" value="1"/>
</dbReference>
<comment type="similarity">
    <text evidence="1">Belongs to the IspD/TarI cytidylyltransferase family. IspD subfamily.</text>
</comment>
<dbReference type="RefSeq" id="XP_012647563.1">
    <property type="nucleotide sequence ID" value="XM_012792109.1"/>
</dbReference>
<organism evidence="5 6">
    <name type="scientific">Babesia microti (strain RI)</name>
    <dbReference type="NCBI Taxonomy" id="1133968"/>
    <lineage>
        <taxon>Eukaryota</taxon>
        <taxon>Sar</taxon>
        <taxon>Alveolata</taxon>
        <taxon>Apicomplexa</taxon>
        <taxon>Aconoidasida</taxon>
        <taxon>Piroplasmida</taxon>
        <taxon>Babesiidae</taxon>
        <taxon>Babesia</taxon>
    </lineage>
</organism>
<dbReference type="PROSITE" id="PS01295">
    <property type="entry name" value="ISPD"/>
    <property type="match status" value="1"/>
</dbReference>
<accession>I7J8N8</accession>
<proteinExistence type="inferred from homology"/>
<dbReference type="GeneID" id="24423570"/>
<reference evidence="5 6" key="1">
    <citation type="journal article" date="2012" name="Nucleic Acids Res.">
        <title>Sequencing of the smallest Apicomplexan genome from the human pathogen Babesia microti.</title>
        <authorList>
            <person name="Cornillot E."/>
            <person name="Hadj-Kaddour K."/>
            <person name="Dassouli A."/>
            <person name="Noel B."/>
            <person name="Ranwez V."/>
            <person name="Vacherie B."/>
            <person name="Augagneur Y."/>
            <person name="Bres V."/>
            <person name="Duclos A."/>
            <person name="Randazzo S."/>
            <person name="Carcy B."/>
            <person name="Debierre-Grockiego F."/>
            <person name="Delbecq S."/>
            <person name="Moubri-Menage K."/>
            <person name="Shams-Eldin H."/>
            <person name="Usmani-Brown S."/>
            <person name="Bringaud F."/>
            <person name="Wincker P."/>
            <person name="Vivares C.P."/>
            <person name="Schwarz R.T."/>
            <person name="Schetters T.P."/>
            <person name="Krause P.J."/>
            <person name="Gorenflot A."/>
            <person name="Berry V."/>
            <person name="Barbe V."/>
            <person name="Ben Mamoun C."/>
        </authorList>
    </citation>
    <scope>NUCLEOTIDE SEQUENCE [LARGE SCALE GENOMIC DNA]</scope>
    <source>
        <strain evidence="5 6">RI</strain>
    </source>
</reference>
<gene>
    <name evidence="5" type="ORF">BMR1_01G02480</name>
</gene>
<evidence type="ECO:0000313" key="6">
    <source>
        <dbReference type="Proteomes" id="UP000002899"/>
    </source>
</evidence>
<dbReference type="InterPro" id="IPR034683">
    <property type="entry name" value="IspD/TarI"/>
</dbReference>
<feature type="chain" id="PRO_5003710723" evidence="4">
    <location>
        <begin position="23"/>
        <end position="326"/>
    </location>
</feature>
<dbReference type="InterPro" id="IPR029044">
    <property type="entry name" value="Nucleotide-diphossugar_trans"/>
</dbReference>
<dbReference type="Proteomes" id="UP000002899">
    <property type="component" value="Chromosome I"/>
</dbReference>
<keyword evidence="3 5" id="KW-0548">Nucleotidyltransferase</keyword>
<dbReference type="InterPro" id="IPR018294">
    <property type="entry name" value="ISPD_synthase_CS"/>
</dbReference>
<name>I7J8N8_BABMR</name>
<evidence type="ECO:0000313" key="5">
    <source>
        <dbReference type="EMBL" id="CCF72954.1"/>
    </source>
</evidence>
<keyword evidence="4" id="KW-0732">Signal</keyword>
<dbReference type="PANTHER" id="PTHR32125">
    <property type="entry name" value="2-C-METHYL-D-ERYTHRITOL 4-PHOSPHATE CYTIDYLYLTRANSFERASE, CHLOROPLASTIC"/>
    <property type="match status" value="1"/>
</dbReference>